<dbReference type="InterPro" id="IPR006179">
    <property type="entry name" value="5_nucleotidase/apyrase"/>
</dbReference>
<feature type="chain" id="PRO_5017848930" evidence="2">
    <location>
        <begin position="28"/>
        <end position="653"/>
    </location>
</feature>
<dbReference type="PANTHER" id="PTHR11575:SF6">
    <property type="entry name" value="2',3'-CYCLIC-NUCLEOTIDE 2'-PHOSPHODIESTERASE_3'-NUCLEOTIDASE"/>
    <property type="match status" value="1"/>
</dbReference>
<feature type="compositionally biased region" description="Pro residues" evidence="3">
    <location>
        <begin position="605"/>
        <end position="617"/>
    </location>
</feature>
<proteinExistence type="inferred from homology"/>
<keyword evidence="2" id="KW-0547">Nucleotide-binding</keyword>
<gene>
    <name evidence="6" type="ORF">EAX62_11050</name>
</gene>
<dbReference type="EMBL" id="REFW01000002">
    <property type="protein sequence ID" value="RMB60210.1"/>
    <property type="molecule type" value="Genomic_DNA"/>
</dbReference>
<keyword evidence="7" id="KW-1185">Reference proteome</keyword>
<dbReference type="OrthoDB" id="1016457at2"/>
<dbReference type="InterPro" id="IPR006146">
    <property type="entry name" value="5'-Nucleotdase_CS"/>
</dbReference>
<feature type="region of interest" description="Disordered" evidence="3">
    <location>
        <begin position="597"/>
        <end position="623"/>
    </location>
</feature>
<dbReference type="SUPFAM" id="SSF55816">
    <property type="entry name" value="5'-nucleotidase (syn. UDP-sugar hydrolase), C-terminal domain"/>
    <property type="match status" value="1"/>
</dbReference>
<feature type="signal peptide" evidence="2">
    <location>
        <begin position="1"/>
        <end position="27"/>
    </location>
</feature>
<evidence type="ECO:0000256" key="1">
    <source>
        <dbReference type="ARBA" id="ARBA00022729"/>
    </source>
</evidence>
<dbReference type="InterPro" id="IPR004843">
    <property type="entry name" value="Calcineurin-like_PHP"/>
</dbReference>
<dbReference type="RefSeq" id="WP_121901690.1">
    <property type="nucleotide sequence ID" value="NZ_REFW01000002.1"/>
</dbReference>
<dbReference type="GO" id="GO:0016788">
    <property type="term" value="F:hydrolase activity, acting on ester bonds"/>
    <property type="evidence" value="ECO:0007669"/>
    <property type="project" value="InterPro"/>
</dbReference>
<dbReference type="GO" id="GO:0046872">
    <property type="term" value="F:metal ion binding"/>
    <property type="evidence" value="ECO:0007669"/>
    <property type="project" value="InterPro"/>
</dbReference>
<dbReference type="AlphaFoldDB" id="A0A3M0G598"/>
<dbReference type="GO" id="GO:0030288">
    <property type="term" value="C:outer membrane-bounded periplasmic space"/>
    <property type="evidence" value="ECO:0007669"/>
    <property type="project" value="TreeGrafter"/>
</dbReference>
<dbReference type="PROSITE" id="PS00786">
    <property type="entry name" value="5_NUCLEOTIDASE_2"/>
    <property type="match status" value="1"/>
</dbReference>
<feature type="domain" description="Calcineurin-like phosphoesterase" evidence="4">
    <location>
        <begin position="36"/>
        <end position="286"/>
    </location>
</feature>
<organism evidence="6 7">
    <name type="scientific">Tessaracoccus antarcticus</name>
    <dbReference type="NCBI Taxonomy" id="2479848"/>
    <lineage>
        <taxon>Bacteria</taxon>
        <taxon>Bacillati</taxon>
        <taxon>Actinomycetota</taxon>
        <taxon>Actinomycetes</taxon>
        <taxon>Propionibacteriales</taxon>
        <taxon>Propionibacteriaceae</taxon>
        <taxon>Tessaracoccus</taxon>
    </lineage>
</organism>
<evidence type="ECO:0000256" key="3">
    <source>
        <dbReference type="SAM" id="MobiDB-lite"/>
    </source>
</evidence>
<keyword evidence="1 2" id="KW-0732">Signal</keyword>
<evidence type="ECO:0000256" key="2">
    <source>
        <dbReference type="RuleBase" id="RU362119"/>
    </source>
</evidence>
<evidence type="ECO:0000259" key="4">
    <source>
        <dbReference type="Pfam" id="PF00149"/>
    </source>
</evidence>
<dbReference type="Pfam" id="PF00149">
    <property type="entry name" value="Metallophos"/>
    <property type="match status" value="1"/>
</dbReference>
<comment type="caution">
    <text evidence="6">The sequence shown here is derived from an EMBL/GenBank/DDBJ whole genome shotgun (WGS) entry which is preliminary data.</text>
</comment>
<feature type="domain" description="5'-Nucleotidase C-terminal" evidence="5">
    <location>
        <begin position="381"/>
        <end position="554"/>
    </location>
</feature>
<dbReference type="Gene3D" id="3.60.21.10">
    <property type="match status" value="1"/>
</dbReference>
<reference evidence="6 7" key="1">
    <citation type="submission" date="2018-10" db="EMBL/GenBank/DDBJ databases">
        <title>Tessaracoccus antarcticuss sp. nov., isolated from sediment.</title>
        <authorList>
            <person name="Zhou L.Y."/>
            <person name="Du Z.J."/>
        </authorList>
    </citation>
    <scope>NUCLEOTIDE SEQUENCE [LARGE SCALE GENOMIC DNA]</scope>
    <source>
        <strain evidence="6 7">JDX10</strain>
    </source>
</reference>
<evidence type="ECO:0000313" key="7">
    <source>
        <dbReference type="Proteomes" id="UP000275256"/>
    </source>
</evidence>
<protein>
    <submittedName>
        <fullName evidence="6">Bifunctional metallophosphatase/5'-nucleotidase</fullName>
    </submittedName>
</protein>
<keyword evidence="2" id="KW-0378">Hydrolase</keyword>
<dbReference type="SUPFAM" id="SSF56300">
    <property type="entry name" value="Metallo-dependent phosphatases"/>
    <property type="match status" value="1"/>
</dbReference>
<dbReference type="PANTHER" id="PTHR11575">
    <property type="entry name" value="5'-NUCLEOTIDASE-RELATED"/>
    <property type="match status" value="1"/>
</dbReference>
<dbReference type="Proteomes" id="UP000275256">
    <property type="component" value="Unassembled WGS sequence"/>
</dbReference>
<evidence type="ECO:0000313" key="6">
    <source>
        <dbReference type="EMBL" id="RMB60210.1"/>
    </source>
</evidence>
<dbReference type="PRINTS" id="PR01607">
    <property type="entry name" value="APYRASEFAMLY"/>
</dbReference>
<evidence type="ECO:0000259" key="5">
    <source>
        <dbReference type="Pfam" id="PF02872"/>
    </source>
</evidence>
<dbReference type="GO" id="GO:0009166">
    <property type="term" value="P:nucleotide catabolic process"/>
    <property type="evidence" value="ECO:0007669"/>
    <property type="project" value="InterPro"/>
</dbReference>
<accession>A0A3M0G598</accession>
<dbReference type="InterPro" id="IPR029052">
    <property type="entry name" value="Metallo-depent_PP-like"/>
</dbReference>
<name>A0A3M0G598_9ACTN</name>
<dbReference type="GO" id="GO:0000166">
    <property type="term" value="F:nucleotide binding"/>
    <property type="evidence" value="ECO:0007669"/>
    <property type="project" value="UniProtKB-KW"/>
</dbReference>
<dbReference type="Gene3D" id="3.90.780.10">
    <property type="entry name" value="5'-Nucleotidase, C-terminal domain"/>
    <property type="match status" value="1"/>
</dbReference>
<sequence>MRRPLAGVAVAALTLAAMAGLTSPAHAEPDSIDLTLLGTTDVHGHVYNWDYFANAEYSKEADVLGLTRVSSYVNDVREEVGPESVVLMDSGDVIQGTPLTYYYGFGEGRRAVLSGEEEHPMAQAFRHIGYDTLGIGNHEFNYGLDMLKAYQRDLHTDEGGPALLGANVIDVATGEPWLEPYKIIERTIDGTTVKVGVIGLVTPGVRIWDKQNVDGILEFRDLVETAKEWVPIVAAQADVVVINAHSGKGDAPDDGYDEQALYENAINNVAHQVPGIDYILFGHTHRDDPETIITNVAGEKVLLTQPYYWARSITRTTVKLVQDTDGQGWMVDWSEGNAPHAVATYGYEISSEDQSLKDLLADKHQAAIDYVNRPVADSVAELKAETSRYEDTPIIDFINRVQTETVAAALGKDLGDATLVSIAAPFSRTAVFPKGKVSIRDIAGLYIYENTLMAVELTGAQLRDYLEYSAKYFNQVKEGATFDPEVGTNAGDEPDYNYDILSGLNYSIDISQPVGKRITGLTYPGGKPVGDGDAFVMALNNYRASGGGGFPHVADAKVVYNEQREIRQLLIEWASARGVIDPADFFVKNWGLITAPLPAEEPSTTPTPSPGTGPTPGLPHTGADGEVDAAVGIILMLVLLAGSRSVLARRPSL</sequence>
<dbReference type="InterPro" id="IPR008334">
    <property type="entry name" value="5'-Nucleotdase_C"/>
</dbReference>
<dbReference type="InterPro" id="IPR036907">
    <property type="entry name" value="5'-Nucleotdase_C_sf"/>
</dbReference>
<dbReference type="Pfam" id="PF02872">
    <property type="entry name" value="5_nucleotid_C"/>
    <property type="match status" value="1"/>
</dbReference>
<comment type="similarity">
    <text evidence="2">Belongs to the 5'-nucleotidase family.</text>
</comment>